<evidence type="ECO:0000313" key="2">
    <source>
        <dbReference type="Proteomes" id="UP000607197"/>
    </source>
</evidence>
<gene>
    <name evidence="1" type="ORF">GCM10009039_09290</name>
</gene>
<reference evidence="1" key="1">
    <citation type="journal article" date="2014" name="Int. J. Syst. Evol. Microbiol.">
        <title>Complete genome sequence of Corynebacterium casei LMG S-19264T (=DSM 44701T), isolated from a smear-ripened cheese.</title>
        <authorList>
            <consortium name="US DOE Joint Genome Institute (JGI-PGF)"/>
            <person name="Walter F."/>
            <person name="Albersmeier A."/>
            <person name="Kalinowski J."/>
            <person name="Ruckert C."/>
        </authorList>
    </citation>
    <scope>NUCLEOTIDE SEQUENCE</scope>
    <source>
        <strain evidence="1">JCM 19596</strain>
    </source>
</reference>
<dbReference type="Proteomes" id="UP000607197">
    <property type="component" value="Unassembled WGS sequence"/>
</dbReference>
<reference evidence="1" key="2">
    <citation type="submission" date="2020-09" db="EMBL/GenBank/DDBJ databases">
        <authorList>
            <person name="Sun Q."/>
            <person name="Ohkuma M."/>
        </authorList>
    </citation>
    <scope>NUCLEOTIDE SEQUENCE</scope>
    <source>
        <strain evidence="1">JCM 19596</strain>
    </source>
</reference>
<evidence type="ECO:0000313" key="1">
    <source>
        <dbReference type="EMBL" id="GGL53244.1"/>
    </source>
</evidence>
<evidence type="ECO:0008006" key="3">
    <source>
        <dbReference type="Google" id="ProtNLM"/>
    </source>
</evidence>
<comment type="caution">
    <text evidence="1">The sequence shown here is derived from an EMBL/GenBank/DDBJ whole genome shotgun (WGS) entry which is preliminary data.</text>
</comment>
<protein>
    <recommendedName>
        <fullName evidence="3">Lipoprotein</fullName>
    </recommendedName>
</protein>
<organism evidence="1 2">
    <name type="scientific">Halocalculus aciditolerans</name>
    <dbReference type="NCBI Taxonomy" id="1383812"/>
    <lineage>
        <taxon>Archaea</taxon>
        <taxon>Methanobacteriati</taxon>
        <taxon>Methanobacteriota</taxon>
        <taxon>Stenosarchaea group</taxon>
        <taxon>Halobacteria</taxon>
        <taxon>Halobacteriales</taxon>
        <taxon>Halobacteriaceae</taxon>
        <taxon>Halocalculus</taxon>
    </lineage>
</organism>
<keyword evidence="2" id="KW-1185">Reference proteome</keyword>
<accession>A0A830F1G6</accession>
<dbReference type="AlphaFoldDB" id="A0A830F1G6"/>
<dbReference type="RefSeq" id="WP_188976305.1">
    <property type="nucleotide sequence ID" value="NZ_BMPG01000001.1"/>
</dbReference>
<dbReference type="EMBL" id="BMPG01000001">
    <property type="protein sequence ID" value="GGL53244.1"/>
    <property type="molecule type" value="Genomic_DNA"/>
</dbReference>
<dbReference type="PROSITE" id="PS51257">
    <property type="entry name" value="PROKAR_LIPOPROTEIN"/>
    <property type="match status" value="1"/>
</dbReference>
<name>A0A830F1G6_9EURY</name>
<sequence>MNRRALLSTLGAFGAGALAGCATPVEQPDAPTPAFRGAVAWTRHDDIVLTASPRTVRPPAALTFTVEATGERESRVCRNDWRFVRDAGSRWEPMAVGETPGYCAEADARRGVSWRAVVAADGTYVFDGDAYRYRTELEGGRYAFFVDVSTGEKPVWLGRTVRVSGGAEK</sequence>
<proteinExistence type="predicted"/>